<sequence>MQDKAALRRCTDREQDMARSAVMCHATRGLVGLDLLCAGSGEDCIEVFAVEPSASAEASQRAPFLAGVHIARICRGRIEPLMGLLSALWGYVDRGYLIVDERAEALFLYGRDIFPKSVIRYSRAPCGVYAVLNRRWEPLGWATRQGHIYKHLLDAGWYLRSGL</sequence>
<keyword evidence="3" id="KW-1185">Reference proteome</keyword>
<dbReference type="OrthoDB" id="11794at2157"/>
<dbReference type="AlphaFoldDB" id="A0A4P2VDI9"/>
<dbReference type="Proteomes" id="UP000509448">
    <property type="component" value="Chromosome"/>
</dbReference>
<dbReference type="Gene3D" id="2.30.130.10">
    <property type="entry name" value="PUA domain"/>
    <property type="match status" value="1"/>
</dbReference>
<dbReference type="EMBL" id="AP018732">
    <property type="protein sequence ID" value="BBE41463.1"/>
    <property type="molecule type" value="Genomic_DNA"/>
</dbReference>
<accession>A0A4P2VDI9</accession>
<dbReference type="GO" id="GO:0003723">
    <property type="term" value="F:RNA binding"/>
    <property type="evidence" value="ECO:0007669"/>
    <property type="project" value="InterPro"/>
</dbReference>
<dbReference type="GeneID" id="55583868"/>
<evidence type="ECO:0000313" key="3">
    <source>
        <dbReference type="Proteomes" id="UP000509448"/>
    </source>
</evidence>
<proteinExistence type="predicted"/>
<reference evidence="2 3" key="1">
    <citation type="journal article" date="2019" name="ISME J.">
        <title>Isolation and characterization of a thermophilic sulfur- and iron-reducing thaumarchaeote from a terrestrial acidic hot spring.</title>
        <authorList>
            <person name="Kato S."/>
            <person name="Itoh T."/>
            <person name="Yuki M."/>
            <person name="Nagamori M."/>
            <person name="Ohnishi M."/>
            <person name="Uematsu K."/>
            <person name="Suzuki K."/>
            <person name="Takashina T."/>
            <person name="Ohkuma M."/>
        </authorList>
    </citation>
    <scope>NUCLEOTIDE SEQUENCE [LARGE SCALE GENOMIC DNA]</scope>
    <source>
        <strain evidence="2 3">NAS-02</strain>
    </source>
</reference>
<gene>
    <name evidence="2" type="ORF">NAS2_0049</name>
</gene>
<dbReference type="KEGG" id="ccai:NAS2_0049"/>
<name>A0A4P2VDI9_9ARCH</name>
<dbReference type="InterPro" id="IPR036974">
    <property type="entry name" value="PUA_sf"/>
</dbReference>
<dbReference type="RefSeq" id="WP_174447810.1">
    <property type="nucleotide sequence ID" value="NZ_AP018732.1"/>
</dbReference>
<dbReference type="PROSITE" id="PS50890">
    <property type="entry name" value="PUA"/>
    <property type="match status" value="1"/>
</dbReference>
<dbReference type="InterPro" id="IPR005155">
    <property type="entry name" value="UPF0113_PUA"/>
</dbReference>
<evidence type="ECO:0000259" key="1">
    <source>
        <dbReference type="Pfam" id="PF03657"/>
    </source>
</evidence>
<feature type="domain" description="UPF0113" evidence="1">
    <location>
        <begin position="96"/>
        <end position="161"/>
    </location>
</feature>
<protein>
    <submittedName>
        <fullName evidence="2">UPF0113 protein</fullName>
    </submittedName>
</protein>
<dbReference type="Pfam" id="PF03657">
    <property type="entry name" value="UPF0113"/>
    <property type="match status" value="1"/>
</dbReference>
<evidence type="ECO:0000313" key="2">
    <source>
        <dbReference type="EMBL" id="BBE41463.1"/>
    </source>
</evidence>
<organism evidence="2 3">
    <name type="scientific">Conexivisphaera calida</name>
    <dbReference type="NCBI Taxonomy" id="1874277"/>
    <lineage>
        <taxon>Archaea</taxon>
        <taxon>Nitrososphaerota</taxon>
        <taxon>Conexivisphaeria</taxon>
        <taxon>Conexivisphaerales</taxon>
        <taxon>Conexivisphaeraceae</taxon>
        <taxon>Conexivisphaera</taxon>
    </lineage>
</organism>